<dbReference type="AlphaFoldDB" id="A0A6N9YHD8"/>
<accession>A0A6N9YHD8</accession>
<proteinExistence type="predicted"/>
<protein>
    <submittedName>
        <fullName evidence="1">Uncharacterized protein</fullName>
    </submittedName>
</protein>
<comment type="caution">
    <text evidence="1">The sequence shown here is derived from an EMBL/GenBank/DDBJ whole genome shotgun (WGS) entry which is preliminary data.</text>
</comment>
<dbReference type="Proteomes" id="UP000469185">
    <property type="component" value="Unassembled WGS sequence"/>
</dbReference>
<reference evidence="1 2" key="1">
    <citation type="submission" date="2020-02" db="EMBL/GenBank/DDBJ databases">
        <authorList>
            <person name="Li X.-J."/>
            <person name="Feng X.-M."/>
        </authorList>
    </citation>
    <scope>NUCLEOTIDE SEQUENCE [LARGE SCALE GENOMIC DNA]</scope>
    <source>
        <strain evidence="1 2">CGMCC 4.7225</strain>
    </source>
</reference>
<evidence type="ECO:0000313" key="1">
    <source>
        <dbReference type="EMBL" id="NED94345.1"/>
    </source>
</evidence>
<organism evidence="1 2">
    <name type="scientific">Phytoactinopolyspora alkaliphila</name>
    <dbReference type="NCBI Taxonomy" id="1783498"/>
    <lineage>
        <taxon>Bacteria</taxon>
        <taxon>Bacillati</taxon>
        <taxon>Actinomycetota</taxon>
        <taxon>Actinomycetes</taxon>
        <taxon>Jiangellales</taxon>
        <taxon>Jiangellaceae</taxon>
        <taxon>Phytoactinopolyspora</taxon>
    </lineage>
</organism>
<name>A0A6N9YHD8_9ACTN</name>
<gene>
    <name evidence="1" type="ORF">G1H11_03365</name>
</gene>
<keyword evidence="2" id="KW-1185">Reference proteome</keyword>
<evidence type="ECO:0000313" key="2">
    <source>
        <dbReference type="Proteomes" id="UP000469185"/>
    </source>
</evidence>
<dbReference type="EMBL" id="JAAGOB010000002">
    <property type="protein sequence ID" value="NED94345.1"/>
    <property type="molecule type" value="Genomic_DNA"/>
</dbReference>
<sequence>MWVVRRILGTVGGRTLAALVVLILAYQIWIGLAASGKVADGVGADPDARGRFAVDVVLDFPPERFHVLELQEYGRTRGTSENVIHLHMVTQDSVDAMARKYWIKEIRPGERVSLLR</sequence>